<reference evidence="2 3" key="1">
    <citation type="submission" date="2019-08" db="EMBL/GenBank/DDBJ databases">
        <title>In-depth cultivation of the pig gut microbiome towards novel bacterial diversity and tailored functional studies.</title>
        <authorList>
            <person name="Wylensek D."/>
            <person name="Hitch T.C.A."/>
            <person name="Clavel T."/>
        </authorList>
    </citation>
    <scope>NUCLEOTIDE SEQUENCE [LARGE SCALE GENOMIC DNA]</scope>
    <source>
        <strain evidence="2 3">WCA3-601-WT-6H</strain>
    </source>
</reference>
<dbReference type="InterPro" id="IPR000160">
    <property type="entry name" value="GGDEF_dom"/>
</dbReference>
<dbReference type="SMART" id="SM00267">
    <property type="entry name" value="GGDEF"/>
    <property type="match status" value="1"/>
</dbReference>
<dbReference type="Gene3D" id="3.30.70.270">
    <property type="match status" value="1"/>
</dbReference>
<evidence type="ECO:0000313" key="2">
    <source>
        <dbReference type="EMBL" id="MST57671.1"/>
    </source>
</evidence>
<dbReference type="PANTHER" id="PTHR44757">
    <property type="entry name" value="DIGUANYLATE CYCLASE DGCP"/>
    <property type="match status" value="1"/>
</dbReference>
<name>A0A6L5YHD6_9FIRM</name>
<sequence>MGKIWEFFENLDEYVYVSDPETNQLVYMNQKALKSYGFRSKEEIVGLKCYEVLQGNSAPCSICNNEQLRPGYFKEWEYYNPVVKTDFRIKDTLVEDEGRMLRLEIAIDCGHSGDRETSMDYHKMEAAMNQAIRVALRQETPNQTLEVLLELLGKTMEADRTYIFEKNDHGHDDNTYEWAAKGVTPEKDNLQDLPPEVCDQWYQKFAGYQNIVTENLGEIQDTDPEMYEVLSRQNIHSLVVVPLYDDEKVIGFYGVDNPPAKYIDFASEILQIMGHFIVSSIRRRNLVRKLEIMSYTDPLTGFGNRYAMEKYVSGILPQTKIGVVYCDVTGLKRVNDEEGHSKGDQLILRACDCLKGTLKEFELFRIGGDELVALCRGMEEGELYREVEELRAELDREHVTMAVGAAVNTLGAVGFDHLLTEPERRMYQDKAEYYRQSGLNRRRQ</sequence>
<dbReference type="InterPro" id="IPR052155">
    <property type="entry name" value="Biofilm_reg_signaling"/>
</dbReference>
<dbReference type="Pfam" id="PF00990">
    <property type="entry name" value="GGDEF"/>
    <property type="match status" value="1"/>
</dbReference>
<dbReference type="PANTHER" id="PTHR44757:SF2">
    <property type="entry name" value="BIOFILM ARCHITECTURE MAINTENANCE PROTEIN MBAA"/>
    <property type="match status" value="1"/>
</dbReference>
<dbReference type="RefSeq" id="WP_154495767.1">
    <property type="nucleotide sequence ID" value="NZ_VUMU01000004.1"/>
</dbReference>
<dbReference type="CDD" id="cd01949">
    <property type="entry name" value="GGDEF"/>
    <property type="match status" value="1"/>
</dbReference>
<dbReference type="InterPro" id="IPR043128">
    <property type="entry name" value="Rev_trsase/Diguanyl_cyclase"/>
</dbReference>
<dbReference type="PROSITE" id="PS50887">
    <property type="entry name" value="GGDEF"/>
    <property type="match status" value="1"/>
</dbReference>
<evidence type="ECO:0000259" key="1">
    <source>
        <dbReference type="PROSITE" id="PS50887"/>
    </source>
</evidence>
<comment type="caution">
    <text evidence="2">The sequence shown here is derived from an EMBL/GenBank/DDBJ whole genome shotgun (WGS) entry which is preliminary data.</text>
</comment>
<dbReference type="InterPro" id="IPR003018">
    <property type="entry name" value="GAF"/>
</dbReference>
<dbReference type="SUPFAM" id="SSF55073">
    <property type="entry name" value="Nucleotide cyclase"/>
    <property type="match status" value="1"/>
</dbReference>
<dbReference type="InterPro" id="IPR029787">
    <property type="entry name" value="Nucleotide_cyclase"/>
</dbReference>
<feature type="domain" description="GGDEF" evidence="1">
    <location>
        <begin position="319"/>
        <end position="444"/>
    </location>
</feature>
<organism evidence="2 3">
    <name type="scientific">Waltera intestinalis</name>
    <dbReference type="NCBI Taxonomy" id="2606635"/>
    <lineage>
        <taxon>Bacteria</taxon>
        <taxon>Bacillati</taxon>
        <taxon>Bacillota</taxon>
        <taxon>Clostridia</taxon>
        <taxon>Lachnospirales</taxon>
        <taxon>Lachnospiraceae</taxon>
        <taxon>Waltera</taxon>
    </lineage>
</organism>
<dbReference type="SUPFAM" id="SSF55781">
    <property type="entry name" value="GAF domain-like"/>
    <property type="match status" value="1"/>
</dbReference>
<dbReference type="Proteomes" id="UP000476055">
    <property type="component" value="Unassembled WGS sequence"/>
</dbReference>
<protein>
    <submittedName>
        <fullName evidence="2">Diguanylate cyclase</fullName>
    </submittedName>
</protein>
<evidence type="ECO:0000313" key="3">
    <source>
        <dbReference type="Proteomes" id="UP000476055"/>
    </source>
</evidence>
<dbReference type="Pfam" id="PF01590">
    <property type="entry name" value="GAF"/>
    <property type="match status" value="1"/>
</dbReference>
<dbReference type="EMBL" id="VUMU01000004">
    <property type="protein sequence ID" value="MST57671.1"/>
    <property type="molecule type" value="Genomic_DNA"/>
</dbReference>
<gene>
    <name evidence="2" type="ORF">FYJ59_05365</name>
</gene>
<dbReference type="Gene3D" id="3.30.450.40">
    <property type="match status" value="1"/>
</dbReference>
<keyword evidence="3" id="KW-1185">Reference proteome</keyword>
<dbReference type="InterPro" id="IPR029016">
    <property type="entry name" value="GAF-like_dom_sf"/>
</dbReference>
<dbReference type="AlphaFoldDB" id="A0A6L5YHD6"/>
<proteinExistence type="predicted"/>
<accession>A0A6L5YHD6</accession>
<dbReference type="NCBIfam" id="TIGR00254">
    <property type="entry name" value="GGDEF"/>
    <property type="match status" value="1"/>
</dbReference>